<comment type="caution">
    <text evidence="2">The sequence shown here is derived from an EMBL/GenBank/DDBJ whole genome shotgun (WGS) entry which is preliminary data.</text>
</comment>
<protein>
    <submittedName>
        <fullName evidence="2">Gtpase slip-gc</fullName>
    </submittedName>
</protein>
<evidence type="ECO:0000313" key="3">
    <source>
        <dbReference type="Proteomes" id="UP000037904"/>
    </source>
</evidence>
<dbReference type="OrthoDB" id="3598281at2759"/>
<gene>
    <name evidence="2" type="ORF">FLAG1_04817</name>
</gene>
<name>A0A0N0DFA8_FUSLA</name>
<organism evidence="2 3">
    <name type="scientific">Fusarium langsethiae</name>
    <dbReference type="NCBI Taxonomy" id="179993"/>
    <lineage>
        <taxon>Eukaryota</taxon>
        <taxon>Fungi</taxon>
        <taxon>Dikarya</taxon>
        <taxon>Ascomycota</taxon>
        <taxon>Pezizomycotina</taxon>
        <taxon>Sordariomycetes</taxon>
        <taxon>Hypocreomycetidae</taxon>
        <taxon>Hypocreales</taxon>
        <taxon>Nectriaceae</taxon>
        <taxon>Fusarium</taxon>
    </lineage>
</organism>
<evidence type="ECO:0000313" key="2">
    <source>
        <dbReference type="EMBL" id="KPA42251.1"/>
    </source>
</evidence>
<dbReference type="EMBL" id="JXCE01000070">
    <property type="protein sequence ID" value="KPA42251.1"/>
    <property type="molecule type" value="Genomic_DNA"/>
</dbReference>
<reference evidence="2 3" key="1">
    <citation type="submission" date="2015-04" db="EMBL/GenBank/DDBJ databases">
        <title>The draft genome sequence of Fusarium langsethiae, a T-2/HT-2 mycotoxin producer.</title>
        <authorList>
            <person name="Lysoe E."/>
            <person name="Divon H.H."/>
            <person name="Terzi V."/>
            <person name="Orru L."/>
            <person name="Lamontanara A."/>
            <person name="Kolseth A.-K."/>
            <person name="Frandsen R.J."/>
            <person name="Nielsen K."/>
            <person name="Thrane U."/>
        </authorList>
    </citation>
    <scope>NUCLEOTIDE SEQUENCE [LARGE SCALE GENOMIC DNA]</scope>
    <source>
        <strain evidence="2 3">Fl201059</strain>
    </source>
</reference>
<feature type="region of interest" description="Disordered" evidence="1">
    <location>
        <begin position="213"/>
        <end position="242"/>
    </location>
</feature>
<accession>A0A0N0DFA8</accession>
<sequence>MNEQLPRIRIPMMGAFSSIWTKYLDELQKEISTKVPTLEVSFRSMRPILDQSQRSTENKIRSTLGRLAQKASDVTFNAVQYLSDGMEPAFAAARNIIGTGAHKKRQEVIMAKVRKDVKPMCNEVLDRLAKGLAARKAEVPMELELIAEEAICNVKQQMSFLVNNLVENSPLDLGDDSPKNELQKNIRKLVEHWEDEWTQEGNFDENILDEDLSIPDTIPEPAYEDEVFDDLDSGDDDLGIDL</sequence>
<evidence type="ECO:0000256" key="1">
    <source>
        <dbReference type="SAM" id="MobiDB-lite"/>
    </source>
</evidence>
<keyword evidence="3" id="KW-1185">Reference proteome</keyword>
<proteinExistence type="predicted"/>
<feature type="compositionally biased region" description="Acidic residues" evidence="1">
    <location>
        <begin position="222"/>
        <end position="242"/>
    </location>
</feature>
<dbReference type="AlphaFoldDB" id="A0A0N0DFA8"/>
<dbReference type="Proteomes" id="UP000037904">
    <property type="component" value="Unassembled WGS sequence"/>
</dbReference>